<dbReference type="GO" id="GO:0015833">
    <property type="term" value="P:peptide transport"/>
    <property type="evidence" value="ECO:0007669"/>
    <property type="project" value="UniProtKB-KW"/>
</dbReference>
<keyword evidence="3 8" id="KW-0812">Transmembrane</keyword>
<evidence type="ECO:0000313" key="9">
    <source>
        <dbReference type="Ensembl" id="ENSLLEP00000043482.1"/>
    </source>
</evidence>
<keyword evidence="10" id="KW-1185">Reference proteome</keyword>
<feature type="transmembrane region" description="Helical" evidence="8">
    <location>
        <begin position="176"/>
        <end position="195"/>
    </location>
</feature>
<keyword evidence="4" id="KW-0813">Transport</keyword>
<keyword evidence="7 8" id="KW-0472">Membrane</keyword>
<evidence type="ECO:0000256" key="3">
    <source>
        <dbReference type="ARBA" id="ARBA00022692"/>
    </source>
</evidence>
<comment type="subcellular location">
    <subcellularLocation>
        <location evidence="1">Membrane</location>
        <topology evidence="1">Multi-pass membrane protein</topology>
    </subcellularLocation>
</comment>
<keyword evidence="6 8" id="KW-1133">Transmembrane helix</keyword>
<dbReference type="Pfam" id="PF00854">
    <property type="entry name" value="PTR2"/>
    <property type="match status" value="1"/>
</dbReference>
<dbReference type="Ensembl" id="ENSLLET00000045215.1">
    <property type="protein sequence ID" value="ENSLLEP00000043482.1"/>
    <property type="gene ID" value="ENSLLEG00000027644.1"/>
</dbReference>
<evidence type="ECO:0000256" key="5">
    <source>
        <dbReference type="ARBA" id="ARBA00022856"/>
    </source>
</evidence>
<dbReference type="OrthoDB" id="8904098at2759"/>
<name>A0A8C5QVS0_9ANUR</name>
<feature type="transmembrane region" description="Helical" evidence="8">
    <location>
        <begin position="136"/>
        <end position="156"/>
    </location>
</feature>
<protein>
    <submittedName>
        <fullName evidence="9">Uncharacterized protein</fullName>
    </submittedName>
</protein>
<evidence type="ECO:0000256" key="8">
    <source>
        <dbReference type="SAM" id="Phobius"/>
    </source>
</evidence>
<reference evidence="9" key="1">
    <citation type="submission" date="2025-08" db="UniProtKB">
        <authorList>
            <consortium name="Ensembl"/>
        </authorList>
    </citation>
    <scope>IDENTIFICATION</scope>
</reference>
<evidence type="ECO:0000256" key="4">
    <source>
        <dbReference type="ARBA" id="ARBA00022847"/>
    </source>
</evidence>
<sequence>MNCNLNVNGFLFPIAIMKIISIIPLLILAPGFESLHCYLFAKSGHGLAPSAMIIYGQLCATFSLLVAGIYEIHRKNFPLVDQTLSGKVLQVSSMSAFHLAPQYALLGLAEALVIPSCSVITFRFAPSQIRGISMNFLTLFNAAGCFIGAIMVEVAFLASEGDWYPGLLVFGHLERFFFFLSSMMLLNTLGFWRICRRYVDLDRDTEQASRGGLLEEKLLLHERSLKFYESIFEWSSHFSPMETSV</sequence>
<keyword evidence="4" id="KW-0769">Symport</keyword>
<dbReference type="GO" id="GO:0015293">
    <property type="term" value="F:symporter activity"/>
    <property type="evidence" value="ECO:0007669"/>
    <property type="project" value="UniProtKB-KW"/>
</dbReference>
<proteinExistence type="inferred from homology"/>
<dbReference type="PANTHER" id="PTHR11654">
    <property type="entry name" value="OLIGOPEPTIDE TRANSPORTER-RELATED"/>
    <property type="match status" value="1"/>
</dbReference>
<evidence type="ECO:0000313" key="10">
    <source>
        <dbReference type="Proteomes" id="UP000694569"/>
    </source>
</evidence>
<dbReference type="Gene3D" id="1.20.1250.20">
    <property type="entry name" value="MFS general substrate transporter like domains"/>
    <property type="match status" value="1"/>
</dbReference>
<keyword evidence="5" id="KW-0653">Protein transport</keyword>
<dbReference type="InterPro" id="IPR036259">
    <property type="entry name" value="MFS_trans_sf"/>
</dbReference>
<accession>A0A8C5QVS0</accession>
<organism evidence="9 10">
    <name type="scientific">Leptobrachium leishanense</name>
    <name type="common">Leishan spiny toad</name>
    <dbReference type="NCBI Taxonomy" id="445787"/>
    <lineage>
        <taxon>Eukaryota</taxon>
        <taxon>Metazoa</taxon>
        <taxon>Chordata</taxon>
        <taxon>Craniata</taxon>
        <taxon>Vertebrata</taxon>
        <taxon>Euteleostomi</taxon>
        <taxon>Amphibia</taxon>
        <taxon>Batrachia</taxon>
        <taxon>Anura</taxon>
        <taxon>Pelobatoidea</taxon>
        <taxon>Megophryidae</taxon>
        <taxon>Leptobrachium</taxon>
    </lineage>
</organism>
<evidence type="ECO:0000256" key="6">
    <source>
        <dbReference type="ARBA" id="ARBA00022989"/>
    </source>
</evidence>
<feature type="transmembrane region" description="Helical" evidence="8">
    <location>
        <begin position="52"/>
        <end position="70"/>
    </location>
</feature>
<dbReference type="InterPro" id="IPR000109">
    <property type="entry name" value="POT_fam"/>
</dbReference>
<dbReference type="GeneTree" id="ENSGT00940000158916"/>
<comment type="similarity">
    <text evidence="2">Belongs to the major facilitator superfamily. Proton-dependent oligopeptide transporter (POT/PTR) (TC 2.A.17) family.</text>
</comment>
<evidence type="ECO:0000256" key="2">
    <source>
        <dbReference type="ARBA" id="ARBA00005982"/>
    </source>
</evidence>
<dbReference type="Proteomes" id="UP000694569">
    <property type="component" value="Unplaced"/>
</dbReference>
<dbReference type="AlphaFoldDB" id="A0A8C5QVS0"/>
<evidence type="ECO:0000256" key="1">
    <source>
        <dbReference type="ARBA" id="ARBA00004141"/>
    </source>
</evidence>
<evidence type="ECO:0000256" key="7">
    <source>
        <dbReference type="ARBA" id="ARBA00023136"/>
    </source>
</evidence>
<feature type="transmembrane region" description="Helical" evidence="8">
    <location>
        <begin position="12"/>
        <end position="32"/>
    </location>
</feature>
<dbReference type="GO" id="GO:0016020">
    <property type="term" value="C:membrane"/>
    <property type="evidence" value="ECO:0007669"/>
    <property type="project" value="UniProtKB-SubCell"/>
</dbReference>
<keyword evidence="5" id="KW-0571">Peptide transport</keyword>
<reference evidence="9" key="2">
    <citation type="submission" date="2025-09" db="UniProtKB">
        <authorList>
            <consortium name="Ensembl"/>
        </authorList>
    </citation>
    <scope>IDENTIFICATION</scope>
</reference>